<organism evidence="2 3">
    <name type="scientific">Nocardioides simplex</name>
    <name type="common">Arthrobacter simplex</name>
    <dbReference type="NCBI Taxonomy" id="2045"/>
    <lineage>
        <taxon>Bacteria</taxon>
        <taxon>Bacillati</taxon>
        <taxon>Actinomycetota</taxon>
        <taxon>Actinomycetes</taxon>
        <taxon>Propionibacteriales</taxon>
        <taxon>Nocardioidaceae</taxon>
        <taxon>Pimelobacter</taxon>
    </lineage>
</organism>
<feature type="compositionally biased region" description="Acidic residues" evidence="1">
    <location>
        <begin position="148"/>
        <end position="166"/>
    </location>
</feature>
<feature type="compositionally biased region" description="Low complexity" evidence="1">
    <location>
        <begin position="191"/>
        <end position="208"/>
    </location>
</feature>
<gene>
    <name evidence="2" type="ORF">KR76_14960</name>
</gene>
<name>A0A0A1DME0_NOCSI</name>
<proteinExistence type="predicted"/>
<dbReference type="KEGG" id="psim:KR76_14960"/>
<accession>A0A0A1DME0</accession>
<keyword evidence="3" id="KW-1185">Reference proteome</keyword>
<evidence type="ECO:0000256" key="1">
    <source>
        <dbReference type="SAM" id="MobiDB-lite"/>
    </source>
</evidence>
<protein>
    <submittedName>
        <fullName evidence="2">Uncharacterized protein</fullName>
    </submittedName>
</protein>
<evidence type="ECO:0000313" key="3">
    <source>
        <dbReference type="Proteomes" id="UP000030300"/>
    </source>
</evidence>
<dbReference type="STRING" id="2045.KR76_14960"/>
<feature type="region of interest" description="Disordered" evidence="1">
    <location>
        <begin position="139"/>
        <end position="213"/>
    </location>
</feature>
<dbReference type="EMBL" id="CP009896">
    <property type="protein sequence ID" value="AIY17738.1"/>
    <property type="molecule type" value="Genomic_DNA"/>
</dbReference>
<dbReference type="HOGENOM" id="CLU_628268_0_0_11"/>
<dbReference type="Proteomes" id="UP000030300">
    <property type="component" value="Chromosome"/>
</dbReference>
<evidence type="ECO:0000313" key="2">
    <source>
        <dbReference type="EMBL" id="AIY17738.1"/>
    </source>
</evidence>
<dbReference type="AlphaFoldDB" id="A0A0A1DME0"/>
<sequence>MIGGVAAVVAAAMVPVSGPAGDARAAESEATADNVVGTVLAEVDGVLRAVSGAQVKVWWVPSELDGAIGADLPIQTVGTVLTASDGSYRLPLSSTVQMQQAARANGGYLNLDIGVISDELGKLETTTVVRKLNPLGQWALPEPVSTDADVDGTGDPNDPEAGDDAPDALAAPVSDDPEVENPQAQPDFVLSSDSPDVPDAPAASSSSSNRAGLAAETPVYTPCSYVVDARPVRSVNIIEFHNASNSDAGWVYGESADSDIEGAVDYSGDGGWSIHGSRHVGNTDSGSVRRTYTGGKRANNFGTTTFTFVDGHYKALGVGKWCEGTTIPPGTKLKRVGSWYGGVGANTGPGSEFIGCLKKPQSDHRNSIAKSGGFTRSTKRAAKITGAVNVGPIKVGAQSGFSSNLDVHWDAVRGPIWLCGTNYEPKSAGVIHAQNK</sequence>
<reference evidence="2 3" key="1">
    <citation type="journal article" date="2015" name="Genome Announc.">
        <title>Complete Genome Sequence of Steroid-Transforming Nocardioides simplex VKM Ac-2033D.</title>
        <authorList>
            <person name="Shtratnikova V.Y."/>
            <person name="Schelkunov M.I."/>
            <person name="Pekov Y.A."/>
            <person name="Fokina V.V."/>
            <person name="Logacheva M.D."/>
            <person name="Sokolov S.L."/>
            <person name="Bragin E.Y."/>
            <person name="Ashapkin V.V."/>
            <person name="Donova M.V."/>
        </authorList>
    </citation>
    <scope>NUCLEOTIDE SEQUENCE [LARGE SCALE GENOMIC DNA]</scope>
    <source>
        <strain evidence="2 3">VKM Ac-2033D</strain>
    </source>
</reference>